<sequence>MLASTVFTWRRGMGKGLTWRTVACTLLPMMAAAGGAQAQNYGYDDRYDDRGSNGIVRCESIKNRSNECRLEGRARMIRQLSGSPCVEGETWGQSRYGVWVTQGCRAEFVGEYRRPGGGGGWGGGGGNGWGGSQWGGGGQVIACHSNDRRQQYCDAQVRRGVRLVRQESRTVCIEGQNWGWDRRGIWVSNGCRGQFQVN</sequence>
<feature type="signal peptide" evidence="1">
    <location>
        <begin position="1"/>
        <end position="38"/>
    </location>
</feature>
<dbReference type="EMBL" id="JAPDRN010000089">
    <property type="protein sequence ID" value="KAJ9625295.1"/>
    <property type="molecule type" value="Genomic_DNA"/>
</dbReference>
<organism evidence="2">
    <name type="scientific">Knufia peltigerae</name>
    <dbReference type="NCBI Taxonomy" id="1002370"/>
    <lineage>
        <taxon>Eukaryota</taxon>
        <taxon>Fungi</taxon>
        <taxon>Dikarya</taxon>
        <taxon>Ascomycota</taxon>
        <taxon>Pezizomycotina</taxon>
        <taxon>Eurotiomycetes</taxon>
        <taxon>Chaetothyriomycetidae</taxon>
        <taxon>Chaetothyriales</taxon>
        <taxon>Trichomeriaceae</taxon>
        <taxon>Knufia</taxon>
    </lineage>
</organism>
<keyword evidence="1" id="KW-0732">Signal</keyword>
<evidence type="ECO:0000256" key="1">
    <source>
        <dbReference type="SAM" id="SignalP"/>
    </source>
</evidence>
<gene>
    <name evidence="2" type="ORF">H2204_010539</name>
</gene>
<accession>A0AA38XW05</accession>
<evidence type="ECO:0000313" key="2">
    <source>
        <dbReference type="EMBL" id="KAJ9625295.1"/>
    </source>
</evidence>
<feature type="chain" id="PRO_5041319469" description="DUF3011 domain-containing protein" evidence="1">
    <location>
        <begin position="39"/>
        <end position="198"/>
    </location>
</feature>
<dbReference type="InterPro" id="IPR021381">
    <property type="entry name" value="DUF3011"/>
</dbReference>
<proteinExistence type="predicted"/>
<comment type="caution">
    <text evidence="2">The sequence shown here is derived from an EMBL/GenBank/DDBJ whole genome shotgun (WGS) entry which is preliminary data.</text>
</comment>
<name>A0AA38XW05_9EURO</name>
<dbReference type="AlphaFoldDB" id="A0AA38XW05"/>
<dbReference type="Pfam" id="PF11218">
    <property type="entry name" value="DUF3011"/>
    <property type="match status" value="1"/>
</dbReference>
<protein>
    <recommendedName>
        <fullName evidence="3">DUF3011 domain-containing protein</fullName>
    </recommendedName>
</protein>
<reference evidence="2" key="1">
    <citation type="submission" date="2022-10" db="EMBL/GenBank/DDBJ databases">
        <title>Culturing micro-colonial fungi from biological soil crusts in the Mojave desert and describing Neophaeococcomyces mojavensis, and introducing the new genera and species Taxawa tesnikishii.</title>
        <authorList>
            <person name="Kurbessoian T."/>
            <person name="Stajich J.E."/>
        </authorList>
    </citation>
    <scope>NUCLEOTIDE SEQUENCE</scope>
    <source>
        <strain evidence="2">TK_35</strain>
    </source>
</reference>
<evidence type="ECO:0008006" key="3">
    <source>
        <dbReference type="Google" id="ProtNLM"/>
    </source>
</evidence>